<organism evidence="4 5">
    <name type="scientific">Merluccius polli</name>
    <name type="common">Benguela hake</name>
    <name type="synonym">Merluccius cadenati</name>
    <dbReference type="NCBI Taxonomy" id="89951"/>
    <lineage>
        <taxon>Eukaryota</taxon>
        <taxon>Metazoa</taxon>
        <taxon>Chordata</taxon>
        <taxon>Craniata</taxon>
        <taxon>Vertebrata</taxon>
        <taxon>Euteleostomi</taxon>
        <taxon>Actinopterygii</taxon>
        <taxon>Neopterygii</taxon>
        <taxon>Teleostei</taxon>
        <taxon>Neoteleostei</taxon>
        <taxon>Acanthomorphata</taxon>
        <taxon>Zeiogadaria</taxon>
        <taxon>Gadariae</taxon>
        <taxon>Gadiformes</taxon>
        <taxon>Gadoidei</taxon>
        <taxon>Merlucciidae</taxon>
        <taxon>Merluccius</taxon>
    </lineage>
</organism>
<evidence type="ECO:0000256" key="1">
    <source>
        <dbReference type="ARBA" id="ARBA00022614"/>
    </source>
</evidence>
<protein>
    <submittedName>
        <fullName evidence="4">Leucine-rich repeat-containing protein 28</fullName>
    </submittedName>
</protein>
<dbReference type="PANTHER" id="PTHR48051">
    <property type="match status" value="1"/>
</dbReference>
<keyword evidence="2" id="KW-0677">Repeat</keyword>
<keyword evidence="5" id="KW-1185">Reference proteome</keyword>
<dbReference type="Gene3D" id="3.80.10.10">
    <property type="entry name" value="Ribonuclease Inhibitor"/>
    <property type="match status" value="2"/>
</dbReference>
<comment type="caution">
    <text evidence="4">The sequence shown here is derived from an EMBL/GenBank/DDBJ whole genome shotgun (WGS) entry which is preliminary data.</text>
</comment>
<dbReference type="InterPro" id="IPR050216">
    <property type="entry name" value="LRR_domain-containing"/>
</dbReference>
<dbReference type="SMART" id="SM00369">
    <property type="entry name" value="LRR_TYP"/>
    <property type="match status" value="5"/>
</dbReference>
<dbReference type="InterPro" id="IPR032675">
    <property type="entry name" value="LRR_dom_sf"/>
</dbReference>
<keyword evidence="1" id="KW-0433">Leucine-rich repeat</keyword>
<proteinExistence type="predicted"/>
<dbReference type="SUPFAM" id="SSF52058">
    <property type="entry name" value="L domain-like"/>
    <property type="match status" value="1"/>
</dbReference>
<feature type="region of interest" description="Disordered" evidence="3">
    <location>
        <begin position="1"/>
        <end position="22"/>
    </location>
</feature>
<dbReference type="PRINTS" id="PR00019">
    <property type="entry name" value="LEURICHRPT"/>
</dbReference>
<dbReference type="InterPro" id="IPR003591">
    <property type="entry name" value="Leu-rich_rpt_typical-subtyp"/>
</dbReference>
<evidence type="ECO:0000313" key="5">
    <source>
        <dbReference type="Proteomes" id="UP001174136"/>
    </source>
</evidence>
<dbReference type="SMART" id="SM00364">
    <property type="entry name" value="LRR_BAC"/>
    <property type="match status" value="3"/>
</dbReference>
<feature type="compositionally biased region" description="Polar residues" evidence="3">
    <location>
        <begin position="1"/>
        <end position="12"/>
    </location>
</feature>
<name>A0AA47N4B6_MERPO</name>
<dbReference type="GO" id="GO:0005737">
    <property type="term" value="C:cytoplasm"/>
    <property type="evidence" value="ECO:0007669"/>
    <property type="project" value="TreeGrafter"/>
</dbReference>
<sequence length="394" mass="43496">MADPQVGTQSDSKGADGPAGVSADDVTCTLRLDAKLPASSSRRQVSTRRLMKIEAVFPEETSLWRAAMATELQETICMAKQERHKNLFLNYRNLNKFPVELLKDEGLQFLERLYMKRNSLTTLPDDLAQKLPNLIELYLHSNNIVMVPEAIGELSRLRSLDLSDNALQVICPEIELGDLQELESLDVSRNRLTCLPARSTPLSCLSPTGIQLRHLPRHLCLLTSLNELSLAANRLATLPPDLGRSRELQFVFVDNNVEAEGVFPRTCTTKSSAVTDVSQRRGLCSGLQVSAGRRSRCPPEVKLLGGESEHVVPLEELAMRSLSHLPQPPRSACGVRWVTATAAVSPCSPPYYPNAFPLRDTALAGGAPQVPDCPERQKMSRLDPCDISRKQPMI</sequence>
<dbReference type="Proteomes" id="UP001174136">
    <property type="component" value="Unassembled WGS sequence"/>
</dbReference>
<evidence type="ECO:0000256" key="2">
    <source>
        <dbReference type="ARBA" id="ARBA00022737"/>
    </source>
</evidence>
<dbReference type="Pfam" id="PF13855">
    <property type="entry name" value="LRR_8"/>
    <property type="match status" value="1"/>
</dbReference>
<dbReference type="AlphaFoldDB" id="A0AA47N4B6"/>
<dbReference type="PANTHER" id="PTHR48051:SF12">
    <property type="entry name" value="LEUCINE-RICH REPEAT-CONTAINING PROTEIN 28"/>
    <property type="match status" value="1"/>
</dbReference>
<reference evidence="4" key="1">
    <citation type="journal article" date="2023" name="Front. Mar. Sci.">
        <title>A new Merluccius polli reference genome to investigate the effects of global change in West African waters.</title>
        <authorList>
            <person name="Mateo J.L."/>
            <person name="Blanco-Fernandez C."/>
            <person name="Garcia-Vazquez E."/>
            <person name="Machado-Schiaffino G."/>
        </authorList>
    </citation>
    <scope>NUCLEOTIDE SEQUENCE</scope>
    <source>
        <strain evidence="4">C29</strain>
        <tissue evidence="4">Fin</tissue>
    </source>
</reference>
<gene>
    <name evidence="4" type="primary">LRRC28</name>
    <name evidence="4" type="ORF">N1851_007324</name>
</gene>
<evidence type="ECO:0000256" key="3">
    <source>
        <dbReference type="SAM" id="MobiDB-lite"/>
    </source>
</evidence>
<accession>A0AA47N4B6</accession>
<dbReference type="PROSITE" id="PS51450">
    <property type="entry name" value="LRR"/>
    <property type="match status" value="1"/>
</dbReference>
<dbReference type="InterPro" id="IPR001611">
    <property type="entry name" value="Leu-rich_rpt"/>
</dbReference>
<evidence type="ECO:0000313" key="4">
    <source>
        <dbReference type="EMBL" id="KAK0151382.1"/>
    </source>
</evidence>
<dbReference type="EMBL" id="JAOPHQ010001246">
    <property type="protein sequence ID" value="KAK0151382.1"/>
    <property type="molecule type" value="Genomic_DNA"/>
</dbReference>